<dbReference type="InterPro" id="IPR001138">
    <property type="entry name" value="Zn2Cys6_DnaBD"/>
</dbReference>
<evidence type="ECO:0000256" key="2">
    <source>
        <dbReference type="ARBA" id="ARBA00022723"/>
    </source>
</evidence>
<dbReference type="AlphaFoldDB" id="A0A8K0L349"/>
<comment type="subcellular location">
    <subcellularLocation>
        <location evidence="1">Nucleus</location>
    </subcellularLocation>
</comment>
<dbReference type="CDD" id="cd12148">
    <property type="entry name" value="fungal_TF_MHR"/>
    <property type="match status" value="1"/>
</dbReference>
<keyword evidence="9" id="KW-1185">Reference proteome</keyword>
<dbReference type="GO" id="GO:0008270">
    <property type="term" value="F:zinc ion binding"/>
    <property type="evidence" value="ECO:0007669"/>
    <property type="project" value="InterPro"/>
</dbReference>
<dbReference type="Pfam" id="PF00172">
    <property type="entry name" value="Zn_clus"/>
    <property type="match status" value="1"/>
</dbReference>
<name>A0A8K0L349_9PEZI</name>
<dbReference type="PANTHER" id="PTHR47338">
    <property type="entry name" value="ZN(II)2CYS6 TRANSCRIPTION FACTOR (EUROFUNG)-RELATED"/>
    <property type="match status" value="1"/>
</dbReference>
<dbReference type="PROSITE" id="PS50048">
    <property type="entry name" value="ZN2_CY6_FUNGAL_2"/>
    <property type="match status" value="1"/>
</dbReference>
<evidence type="ECO:0000313" key="9">
    <source>
        <dbReference type="Proteomes" id="UP000809789"/>
    </source>
</evidence>
<keyword evidence="5" id="KW-0539">Nucleus</keyword>
<dbReference type="SUPFAM" id="SSF57701">
    <property type="entry name" value="Zn2/Cys6 DNA-binding domain"/>
    <property type="match status" value="1"/>
</dbReference>
<organism evidence="8 9">
    <name type="scientific">Elsinoe batatas</name>
    <dbReference type="NCBI Taxonomy" id="2601811"/>
    <lineage>
        <taxon>Eukaryota</taxon>
        <taxon>Fungi</taxon>
        <taxon>Dikarya</taxon>
        <taxon>Ascomycota</taxon>
        <taxon>Pezizomycotina</taxon>
        <taxon>Dothideomycetes</taxon>
        <taxon>Dothideomycetidae</taxon>
        <taxon>Myriangiales</taxon>
        <taxon>Elsinoaceae</taxon>
        <taxon>Elsinoe</taxon>
    </lineage>
</organism>
<dbReference type="CDD" id="cd00067">
    <property type="entry name" value="GAL4"/>
    <property type="match status" value="1"/>
</dbReference>
<keyword evidence="3" id="KW-0805">Transcription regulation</keyword>
<comment type="caution">
    <text evidence="8">The sequence shown here is derived from an EMBL/GenBank/DDBJ whole genome shotgun (WGS) entry which is preliminary data.</text>
</comment>
<dbReference type="GO" id="GO:0005634">
    <property type="term" value="C:nucleus"/>
    <property type="evidence" value="ECO:0007669"/>
    <property type="project" value="UniProtKB-SubCell"/>
</dbReference>
<dbReference type="SMART" id="SM00066">
    <property type="entry name" value="GAL4"/>
    <property type="match status" value="1"/>
</dbReference>
<reference evidence="8" key="1">
    <citation type="submission" date="2021-07" db="EMBL/GenBank/DDBJ databases">
        <title>Elsinoe batatas strain:CRI-CJ2 Genome sequencing and assembly.</title>
        <authorList>
            <person name="Huang L."/>
        </authorList>
    </citation>
    <scope>NUCLEOTIDE SEQUENCE</scope>
    <source>
        <strain evidence="8">CRI-CJ2</strain>
    </source>
</reference>
<evidence type="ECO:0000256" key="4">
    <source>
        <dbReference type="ARBA" id="ARBA00023163"/>
    </source>
</evidence>
<keyword evidence="2" id="KW-0479">Metal-binding</keyword>
<feature type="domain" description="Zn(2)-C6 fungal-type" evidence="7">
    <location>
        <begin position="8"/>
        <end position="40"/>
    </location>
</feature>
<feature type="region of interest" description="Disordered" evidence="6">
    <location>
        <begin position="63"/>
        <end position="103"/>
    </location>
</feature>
<evidence type="ECO:0000256" key="3">
    <source>
        <dbReference type="ARBA" id="ARBA00023015"/>
    </source>
</evidence>
<dbReference type="PROSITE" id="PS00463">
    <property type="entry name" value="ZN2_CY6_FUNGAL_1"/>
    <property type="match status" value="1"/>
</dbReference>
<evidence type="ECO:0000256" key="1">
    <source>
        <dbReference type="ARBA" id="ARBA00004123"/>
    </source>
</evidence>
<dbReference type="GO" id="GO:0000981">
    <property type="term" value="F:DNA-binding transcription factor activity, RNA polymerase II-specific"/>
    <property type="evidence" value="ECO:0007669"/>
    <property type="project" value="InterPro"/>
</dbReference>
<protein>
    <recommendedName>
        <fullName evidence="7">Zn(2)-C6 fungal-type domain-containing protein</fullName>
    </recommendedName>
</protein>
<dbReference type="Proteomes" id="UP000809789">
    <property type="component" value="Unassembled WGS sequence"/>
</dbReference>
<evidence type="ECO:0000259" key="7">
    <source>
        <dbReference type="PROSITE" id="PS50048"/>
    </source>
</evidence>
<evidence type="ECO:0000256" key="5">
    <source>
        <dbReference type="ARBA" id="ARBA00023242"/>
    </source>
</evidence>
<evidence type="ECO:0000256" key="6">
    <source>
        <dbReference type="SAM" id="MobiDB-lite"/>
    </source>
</evidence>
<dbReference type="PANTHER" id="PTHR47338:SF9">
    <property type="entry name" value="ZN(II)2CYS6 TRANSCRIPTION FACTOR (EUROFUNG)"/>
    <property type="match status" value="1"/>
</dbReference>
<dbReference type="InterPro" id="IPR036864">
    <property type="entry name" value="Zn2-C6_fun-type_DNA-bd_sf"/>
</dbReference>
<proteinExistence type="predicted"/>
<keyword evidence="4" id="KW-0804">Transcription</keyword>
<dbReference type="Gene3D" id="4.10.240.10">
    <property type="entry name" value="Zn(2)-C6 fungal-type DNA-binding domain"/>
    <property type="match status" value="1"/>
</dbReference>
<accession>A0A8K0L349</accession>
<dbReference type="OrthoDB" id="424974at2759"/>
<evidence type="ECO:0000313" key="8">
    <source>
        <dbReference type="EMBL" id="KAG8628237.1"/>
    </source>
</evidence>
<sequence length="694" mass="77644">MRLKANMACDRCRRMKTKCDDARPVCGTCKQRRKEHQCTYFGGGGTTRGRPRKDAVLQRPSTFMGFDPAATPRSIGVSSRPTTTPKPPLNSAPAASATDDRHTADSIERLVEAKIQQMLGGSLTSTANTIGRDDSVARQVSPPQVAASVERPPATSEEVWATYRQTCQLQEEDEAKSDLTETYSQQLHCQPLPLLNIDLLRDTLDTCPDYLFFAVYLVIGCSIARTDDYPHVSFKALARMLTQVLSSIETPTLTTVQAYCLLSWTWIYVGDRTAAQITFTSASIVFDEITDRSVRRRHRPDSDDDLLRCCQSIFILKCMMVRKNSTFERRPALPPQLAPPKPPALVETENGNPQPADLGLMAYTVNLFGIFTRALAFVQSFGTPVQAEHWHANSNYHSIIQDLNNFETTLSQEHRVKRLRFEQRTIEEIDHQRLYWAPWFMMQLLFHGIQALINHPLLHLVEQRREACFRPPSFSQHTSDQARLHAGWIIHLIRAAAAKDFELHDPFLAFIAATTATVYLFWTFDKDKKAAEDALISFRTCVDFVRSKAEGESHLRFTLARLEMLEQSASRMSDGRDPRPRPSAAIEILLPIFEYCRTDPVDQILDGDGAVPLPITSEFLTSPHAISAGATPNPNNGTQQDTGATESGSRGNSMIDENTNFFTGGGEFGNINIFDTSDILNTALLDGSLWPGQL</sequence>
<dbReference type="EMBL" id="JAESVG020000004">
    <property type="protein sequence ID" value="KAG8628237.1"/>
    <property type="molecule type" value="Genomic_DNA"/>
</dbReference>
<feature type="compositionally biased region" description="Polar residues" evidence="6">
    <location>
        <begin position="630"/>
        <end position="656"/>
    </location>
</feature>
<dbReference type="InterPro" id="IPR050815">
    <property type="entry name" value="TF_fung"/>
</dbReference>
<gene>
    <name evidence="8" type="ORF">KVT40_004110</name>
</gene>
<feature type="region of interest" description="Disordered" evidence="6">
    <location>
        <begin position="625"/>
        <end position="658"/>
    </location>
</feature>